<accession>A0AA47NX30</accession>
<name>A0AA47NX30_MERPO</name>
<evidence type="ECO:0000313" key="1">
    <source>
        <dbReference type="EMBL" id="KAK0140103.1"/>
    </source>
</evidence>
<protein>
    <submittedName>
        <fullName evidence="1">Uncharacterized protein</fullName>
    </submittedName>
</protein>
<keyword evidence="2" id="KW-1185">Reference proteome</keyword>
<comment type="caution">
    <text evidence="1">The sequence shown here is derived from an EMBL/GenBank/DDBJ whole genome shotgun (WGS) entry which is preliminary data.</text>
</comment>
<evidence type="ECO:0000313" key="2">
    <source>
        <dbReference type="Proteomes" id="UP001174136"/>
    </source>
</evidence>
<dbReference type="EMBL" id="JAOPHQ010004270">
    <property type="protein sequence ID" value="KAK0140103.1"/>
    <property type="molecule type" value="Genomic_DNA"/>
</dbReference>
<dbReference type="Proteomes" id="UP001174136">
    <property type="component" value="Unassembled WGS sequence"/>
</dbReference>
<sequence>MTPSKSLKRVLLNILDRAIVEMETRFSRGHLDLMKAVNCLLPHSPSFLDVGMLSPLQKLTGSTGSDRLCNEILVAKVMLEKRFPSAGTDLSTICKYLNTKSLRQPFLSSIA</sequence>
<proteinExistence type="predicted"/>
<gene>
    <name evidence="1" type="ORF">N1851_022989</name>
</gene>
<dbReference type="AlphaFoldDB" id="A0AA47NX30"/>
<organism evidence="1 2">
    <name type="scientific">Merluccius polli</name>
    <name type="common">Benguela hake</name>
    <name type="synonym">Merluccius cadenati</name>
    <dbReference type="NCBI Taxonomy" id="89951"/>
    <lineage>
        <taxon>Eukaryota</taxon>
        <taxon>Metazoa</taxon>
        <taxon>Chordata</taxon>
        <taxon>Craniata</taxon>
        <taxon>Vertebrata</taxon>
        <taxon>Euteleostomi</taxon>
        <taxon>Actinopterygii</taxon>
        <taxon>Neopterygii</taxon>
        <taxon>Teleostei</taxon>
        <taxon>Neoteleostei</taxon>
        <taxon>Acanthomorphata</taxon>
        <taxon>Zeiogadaria</taxon>
        <taxon>Gadariae</taxon>
        <taxon>Gadiformes</taxon>
        <taxon>Gadoidei</taxon>
        <taxon>Merlucciidae</taxon>
        <taxon>Merluccius</taxon>
    </lineage>
</organism>
<reference evidence="1" key="1">
    <citation type="journal article" date="2023" name="Front. Mar. Sci.">
        <title>A new Merluccius polli reference genome to investigate the effects of global change in West African waters.</title>
        <authorList>
            <person name="Mateo J.L."/>
            <person name="Blanco-Fernandez C."/>
            <person name="Garcia-Vazquez E."/>
            <person name="Machado-Schiaffino G."/>
        </authorList>
    </citation>
    <scope>NUCLEOTIDE SEQUENCE</scope>
    <source>
        <strain evidence="1">C29</strain>
        <tissue evidence="1">Fin</tissue>
    </source>
</reference>